<dbReference type="InterPro" id="IPR018124">
    <property type="entry name" value="Calret/calnex_CS"/>
</dbReference>
<feature type="compositionally biased region" description="Basic and acidic residues" evidence="14">
    <location>
        <begin position="596"/>
        <end position="624"/>
    </location>
</feature>
<dbReference type="Gene3D" id="2.60.120.200">
    <property type="match status" value="1"/>
</dbReference>
<feature type="signal peptide" evidence="13">
    <location>
        <begin position="1"/>
        <end position="18"/>
    </location>
</feature>
<dbReference type="InterPro" id="IPR001580">
    <property type="entry name" value="Calret/calnex"/>
</dbReference>
<evidence type="ECO:0000256" key="5">
    <source>
        <dbReference type="ARBA" id="ARBA00022801"/>
    </source>
</evidence>
<evidence type="ECO:0000256" key="12">
    <source>
        <dbReference type="RuleBase" id="RU361168"/>
    </source>
</evidence>
<dbReference type="InterPro" id="IPR002241">
    <property type="entry name" value="Glyco_hydro_27"/>
</dbReference>
<keyword evidence="8" id="KW-0472">Membrane</keyword>
<feature type="region of interest" description="Disordered" evidence="14">
    <location>
        <begin position="574"/>
        <end position="678"/>
    </location>
</feature>
<proteinExistence type="inferred from homology"/>
<accession>A0A812XQT4</accession>
<dbReference type="GO" id="GO:0004557">
    <property type="term" value="F:alpha-galactosidase activity"/>
    <property type="evidence" value="ECO:0007669"/>
    <property type="project" value="UniProtKB-EC"/>
</dbReference>
<keyword evidence="5 12" id="KW-0378">Hydrolase</keyword>
<evidence type="ECO:0000313" key="15">
    <source>
        <dbReference type="EMBL" id="CAE7744351.1"/>
    </source>
</evidence>
<dbReference type="EC" id="3.2.1.22" evidence="12"/>
<dbReference type="GO" id="GO:0006457">
    <property type="term" value="P:protein folding"/>
    <property type="evidence" value="ECO:0007669"/>
    <property type="project" value="InterPro"/>
</dbReference>
<evidence type="ECO:0000256" key="3">
    <source>
        <dbReference type="ARBA" id="ARBA00010983"/>
    </source>
</evidence>
<keyword evidence="11 12" id="KW-1015">Disulfide bond</keyword>
<dbReference type="InterPro" id="IPR009033">
    <property type="entry name" value="Calreticulin/calnexin_P_dom_sf"/>
</dbReference>
<dbReference type="Pfam" id="PF16499">
    <property type="entry name" value="Melibiase_2"/>
    <property type="match status" value="1"/>
</dbReference>
<keyword evidence="6 13" id="KW-0256">Endoplasmic reticulum</keyword>
<dbReference type="Gene3D" id="2.10.250.10">
    <property type="entry name" value="Calreticulin/calnexin, P domain"/>
    <property type="match status" value="1"/>
</dbReference>
<dbReference type="InterPro" id="IPR013320">
    <property type="entry name" value="ConA-like_dom_sf"/>
</dbReference>
<evidence type="ECO:0000256" key="2">
    <source>
        <dbReference type="ARBA" id="ARBA00009743"/>
    </source>
</evidence>
<dbReference type="GO" id="GO:0005975">
    <property type="term" value="P:carbohydrate metabolic process"/>
    <property type="evidence" value="ECO:0007669"/>
    <property type="project" value="InterPro"/>
</dbReference>
<evidence type="ECO:0000256" key="11">
    <source>
        <dbReference type="PIRSR" id="PIRSR601580-3"/>
    </source>
</evidence>
<dbReference type="Gene3D" id="3.20.20.70">
    <property type="entry name" value="Aldolase class I"/>
    <property type="match status" value="1"/>
</dbReference>
<keyword evidence="16" id="KW-1185">Reference proteome</keyword>
<keyword evidence="10 12" id="KW-0326">Glycosidase</keyword>
<comment type="caution">
    <text evidence="15">The sequence shown here is derived from an EMBL/GenBank/DDBJ whole genome shotgun (WGS) entry which is preliminary data.</text>
</comment>
<protein>
    <recommendedName>
        <fullName evidence="12">Alpha-galactosidase</fullName>
        <ecNumber evidence="12">3.2.1.22</ecNumber>
    </recommendedName>
    <alternativeName>
        <fullName evidence="12">Melibiase</fullName>
    </alternativeName>
</protein>
<dbReference type="InterPro" id="IPR000111">
    <property type="entry name" value="Glyco_hydro_27/36_CS"/>
</dbReference>
<dbReference type="GO" id="GO:0005789">
    <property type="term" value="C:endoplasmic reticulum membrane"/>
    <property type="evidence" value="ECO:0007669"/>
    <property type="project" value="UniProtKB-SubCell"/>
</dbReference>
<evidence type="ECO:0000256" key="6">
    <source>
        <dbReference type="ARBA" id="ARBA00022824"/>
    </source>
</evidence>
<reference evidence="15" key="1">
    <citation type="submission" date="2021-02" db="EMBL/GenBank/DDBJ databases">
        <authorList>
            <person name="Dougan E. K."/>
            <person name="Rhodes N."/>
            <person name="Thang M."/>
            <person name="Chan C."/>
        </authorList>
    </citation>
    <scope>NUCLEOTIDE SEQUENCE</scope>
</reference>
<dbReference type="AlphaFoldDB" id="A0A812XQT4"/>
<comment type="similarity">
    <text evidence="2 12">Belongs to the glycosyl hydrolase 27 family.</text>
</comment>
<evidence type="ECO:0000256" key="1">
    <source>
        <dbReference type="ARBA" id="ARBA00004389"/>
    </source>
</evidence>
<dbReference type="SUPFAM" id="SSF51445">
    <property type="entry name" value="(Trans)glycosidases"/>
    <property type="match status" value="1"/>
</dbReference>
<evidence type="ECO:0000256" key="14">
    <source>
        <dbReference type="SAM" id="MobiDB-lite"/>
    </source>
</evidence>
<comment type="similarity">
    <text evidence="3 13">Belongs to the calreticulin family.</text>
</comment>
<dbReference type="PROSITE" id="PS00512">
    <property type="entry name" value="ALPHA_GALACTOSIDASE"/>
    <property type="match status" value="1"/>
</dbReference>
<comment type="subcellular location">
    <subcellularLocation>
        <location evidence="1">Endoplasmic reticulum membrane</location>
        <topology evidence="1">Single-pass membrane protein</topology>
    </subcellularLocation>
</comment>
<keyword evidence="7" id="KW-1133">Transmembrane helix</keyword>
<name>A0A812XQT4_SYMPI</name>
<comment type="catalytic activity">
    <reaction evidence="12">
        <text>Hydrolysis of terminal, non-reducing alpha-D-galactose residues in alpha-D-galactosides, including galactose oligosaccharides, galactomannans and galactolipids.</text>
        <dbReference type="EC" id="3.2.1.22"/>
    </reaction>
</comment>
<gene>
    <name evidence="15" type="ORF">SPIL2461_LOCUS21461</name>
</gene>
<feature type="disulfide bond" evidence="11">
    <location>
        <begin position="487"/>
        <end position="520"/>
    </location>
</feature>
<dbReference type="PROSITE" id="PS00804">
    <property type="entry name" value="CALRETICULIN_2"/>
    <property type="match status" value="1"/>
</dbReference>
<evidence type="ECO:0000256" key="4">
    <source>
        <dbReference type="ARBA" id="ARBA00022692"/>
    </source>
</evidence>
<dbReference type="FunFam" id="3.20.20.70:FF:000197">
    <property type="entry name" value="Alpha-galactosidase"/>
    <property type="match status" value="1"/>
</dbReference>
<evidence type="ECO:0000256" key="10">
    <source>
        <dbReference type="ARBA" id="ARBA00023295"/>
    </source>
</evidence>
<keyword evidence="13" id="KW-0732">Signal</keyword>
<evidence type="ECO:0000256" key="13">
    <source>
        <dbReference type="RuleBase" id="RU362126"/>
    </source>
</evidence>
<keyword evidence="4" id="KW-0812">Transmembrane</keyword>
<evidence type="ECO:0000256" key="8">
    <source>
        <dbReference type="ARBA" id="ARBA00023136"/>
    </source>
</evidence>
<dbReference type="PANTHER" id="PTHR11073:SF1">
    <property type="entry name" value="CALNEXIN 14D-RELATED"/>
    <property type="match status" value="1"/>
</dbReference>
<keyword evidence="9 13" id="KW-0143">Chaperone</keyword>
<dbReference type="CDD" id="cd14792">
    <property type="entry name" value="GH27"/>
    <property type="match status" value="1"/>
</dbReference>
<organism evidence="15 16">
    <name type="scientific">Symbiodinium pilosum</name>
    <name type="common">Dinoflagellate</name>
    <dbReference type="NCBI Taxonomy" id="2952"/>
    <lineage>
        <taxon>Eukaryota</taxon>
        <taxon>Sar</taxon>
        <taxon>Alveolata</taxon>
        <taxon>Dinophyceae</taxon>
        <taxon>Suessiales</taxon>
        <taxon>Symbiodiniaceae</taxon>
        <taxon>Symbiodinium</taxon>
    </lineage>
</organism>
<evidence type="ECO:0000313" key="16">
    <source>
        <dbReference type="Proteomes" id="UP000649617"/>
    </source>
</evidence>
<evidence type="ECO:0000256" key="9">
    <source>
        <dbReference type="ARBA" id="ARBA00023186"/>
    </source>
</evidence>
<dbReference type="InterPro" id="IPR017853">
    <property type="entry name" value="GH"/>
</dbReference>
<dbReference type="Proteomes" id="UP000649617">
    <property type="component" value="Unassembled WGS sequence"/>
</dbReference>
<dbReference type="FunFam" id="2.10.250.10:FF:000001">
    <property type="entry name" value="Calnexin homolog"/>
    <property type="match status" value="1"/>
</dbReference>
<dbReference type="OrthoDB" id="5795902at2759"/>
<evidence type="ECO:0000256" key="7">
    <source>
        <dbReference type="ARBA" id="ARBA00022989"/>
    </source>
</evidence>
<dbReference type="GO" id="GO:0036503">
    <property type="term" value="P:ERAD pathway"/>
    <property type="evidence" value="ECO:0007669"/>
    <property type="project" value="TreeGrafter"/>
</dbReference>
<sequence length="859" mass="94198">MGRFVALCLIASATPAVSLDNGLARTPPMGWMTWERFTCVTDCTSPGPSRCINEQLIKDMADRLAQDGWLEAGYKQVSIDDCWALPDRDAKGQQVADPTRFPSGMAALGKYIHDRGLQFGTYSDIGSKTCGGKIGLQGHFDDDARLFASWGVDYIKVDGCYEELKDMQNDYPAFGAALNKTGRPIVYSCSWPAYMPHHCEGSDACMTSLMEHCNLWRNFADVADSWGSVTGIINFWKRKNSSDEMVQAAGPGHWNDPDMLMVGNFGLSHSEEQTQFALWAIFAAPLFMSNDLRMISAESKEILQNREIIAVNQDALGKQGYCVAGCDGNLRVWDAAVVLQNAGTFGDGLPGTGLMAWKVTVNIAGVIGRTAAMRALRGAVLTGLAIASAEENYTTPYVAPDVAGLHFVETFDGDVWSRWKHSSGEKYNGKFLVNTRTPEALLGDVALQVPEAARHYGAAAKFAPIAVKSQGSFAVQFEARFEDGLSCGGSYIKLFDSQGKAADAFDSDTRYVIMFGPDKCGATNKVHFIFQHKNPVSGKWEEKHLQTPASVPMDRRTHMYGLFIRSDNSFEVQVDGEQKASGSLLKDMQPPVNPPKEIDDPADSKPADWVDEAKIDDPEASKPDDWDEDAPFQIPDPSASMPSGWLEEEQLKIPDPRSQRPSDWDHEEDGEWEAPMIDNPKCTVGCGKWEAPKIHNPDYKGKWYAPKIDNPAYVGEWKPRQIENPEYFVDESPYMLPSIDSVGIDIWTMDKGIMFDNIVIDSNPEKVMAFGQATFKVRSEIEAKQDTSVSGQSMISRGLDWVLDNPIPVLVTVLAVLIGSVVLCCRGGGAAPPRPATEGAGANQVIDAGAGRSLFLTFC</sequence>
<dbReference type="SUPFAM" id="SSF49899">
    <property type="entry name" value="Concanavalin A-like lectins/glucanases"/>
    <property type="match status" value="1"/>
</dbReference>
<dbReference type="InterPro" id="IPR013785">
    <property type="entry name" value="Aldolase_TIM"/>
</dbReference>
<dbReference type="Pfam" id="PF00262">
    <property type="entry name" value="Calreticulin"/>
    <property type="match status" value="1"/>
</dbReference>
<dbReference type="EMBL" id="CAJNIZ010046282">
    <property type="protein sequence ID" value="CAE7744351.1"/>
    <property type="molecule type" value="Genomic_DNA"/>
</dbReference>
<dbReference type="GO" id="GO:0051082">
    <property type="term" value="F:unfolded protein binding"/>
    <property type="evidence" value="ECO:0007669"/>
    <property type="project" value="InterPro"/>
</dbReference>
<feature type="chain" id="PRO_5033100829" description="Alpha-galactosidase" evidence="13">
    <location>
        <begin position="19"/>
        <end position="859"/>
    </location>
</feature>
<dbReference type="PANTHER" id="PTHR11073">
    <property type="entry name" value="CALRETICULIN AND CALNEXIN"/>
    <property type="match status" value="1"/>
</dbReference>
<dbReference type="SUPFAM" id="SSF63887">
    <property type="entry name" value="P-domain of calnexin/calreticulin"/>
    <property type="match status" value="1"/>
</dbReference>
<dbReference type="PRINTS" id="PR00740">
    <property type="entry name" value="GLHYDRLASE27"/>
</dbReference>
<dbReference type="GO" id="GO:0005509">
    <property type="term" value="F:calcium ion binding"/>
    <property type="evidence" value="ECO:0007669"/>
    <property type="project" value="InterPro"/>
</dbReference>
<feature type="compositionally biased region" description="Basic and acidic residues" evidence="14">
    <location>
        <begin position="649"/>
        <end position="664"/>
    </location>
</feature>